<evidence type="ECO:0000313" key="9">
    <source>
        <dbReference type="Proteomes" id="UP000614601"/>
    </source>
</evidence>
<dbReference type="InterPro" id="IPR036259">
    <property type="entry name" value="MFS_trans_sf"/>
</dbReference>
<feature type="transmembrane region" description="Helical" evidence="6">
    <location>
        <begin position="364"/>
        <end position="385"/>
    </location>
</feature>
<feature type="transmembrane region" description="Helical" evidence="6">
    <location>
        <begin position="167"/>
        <end position="189"/>
    </location>
</feature>
<evidence type="ECO:0000256" key="5">
    <source>
        <dbReference type="ARBA" id="ARBA00023136"/>
    </source>
</evidence>
<sequence length="458" mass="49362">MPKVVDNTKHTVEKVKVNNKSRKAIIGIIYIAMLIDYLLTTCVVPIVPDFLIKLWTADGTLHLKSNGTVDYSEISIPVGLLFGSKSVVQIIFNFIAGPLTNHIGYSVVMFSGFALIAASTITFMLSKAYWMLFVARSVQGIGSALTVTAGLGLAAKMYTEESERGRAIGAVLGGLALGGVIGPSYGGILYEYGGIMLPLGILAVLAMIDGLLQAIVLRPKLEKEEVKGTKIGTLMTDPYILITSGAIFISNLGISVLQPTLPLWMIRQWNSSSAQQGMIFFPCTFGYLINSQIFGSLAHKFGRWRSSIAGLGLIAAAGTIIPFCPNIYFLIVPVAITGLGIGIVDSTMFPMLGTIVDKRHSQAYGSVFGIGDSAVCLAFAVGPFLAGPLVRIIGFKYTIWCMAASNLLYAPILFLLQKIETTKKEEVVERQTTFTIDNKRFSEIGNPSNQSLNSLSFN</sequence>
<dbReference type="AlphaFoldDB" id="A0A811LJ91"/>
<gene>
    <name evidence="8" type="ORF">BOKJ2_LOCUS13714</name>
</gene>
<dbReference type="PROSITE" id="PS50850">
    <property type="entry name" value="MFS"/>
    <property type="match status" value="1"/>
</dbReference>
<dbReference type="EMBL" id="CAJFCW020000006">
    <property type="protein sequence ID" value="CAG9127156.1"/>
    <property type="molecule type" value="Genomic_DNA"/>
</dbReference>
<keyword evidence="2" id="KW-0813">Transport</keyword>
<dbReference type="Pfam" id="PF07690">
    <property type="entry name" value="MFS_1"/>
    <property type="match status" value="2"/>
</dbReference>
<dbReference type="OrthoDB" id="5833990at2759"/>
<dbReference type="InterPro" id="IPR020846">
    <property type="entry name" value="MFS_dom"/>
</dbReference>
<dbReference type="Proteomes" id="UP000614601">
    <property type="component" value="Unassembled WGS sequence"/>
</dbReference>
<accession>A0A811LJ91</accession>
<evidence type="ECO:0000256" key="1">
    <source>
        <dbReference type="ARBA" id="ARBA00004141"/>
    </source>
</evidence>
<reference evidence="8" key="1">
    <citation type="submission" date="2020-09" db="EMBL/GenBank/DDBJ databases">
        <authorList>
            <person name="Kikuchi T."/>
        </authorList>
    </citation>
    <scope>NUCLEOTIDE SEQUENCE</scope>
    <source>
        <strain evidence="8">SH1</strain>
    </source>
</reference>
<evidence type="ECO:0000256" key="4">
    <source>
        <dbReference type="ARBA" id="ARBA00022989"/>
    </source>
</evidence>
<feature type="transmembrane region" description="Helical" evidence="6">
    <location>
        <begin position="304"/>
        <end position="321"/>
    </location>
</feature>
<name>A0A811LJ91_9BILA</name>
<keyword evidence="5 6" id="KW-0472">Membrane</keyword>
<dbReference type="GO" id="GO:0043195">
    <property type="term" value="C:terminal bouton"/>
    <property type="evidence" value="ECO:0007669"/>
    <property type="project" value="TreeGrafter"/>
</dbReference>
<feature type="transmembrane region" description="Helical" evidence="6">
    <location>
        <begin position="238"/>
        <end position="257"/>
    </location>
</feature>
<feature type="transmembrane region" description="Helical" evidence="6">
    <location>
        <begin position="24"/>
        <end position="47"/>
    </location>
</feature>
<keyword evidence="9" id="KW-1185">Reference proteome</keyword>
<feature type="transmembrane region" description="Helical" evidence="6">
    <location>
        <begin position="103"/>
        <end position="123"/>
    </location>
</feature>
<evidence type="ECO:0000256" key="6">
    <source>
        <dbReference type="SAM" id="Phobius"/>
    </source>
</evidence>
<organism evidence="8 9">
    <name type="scientific">Bursaphelenchus okinawaensis</name>
    <dbReference type="NCBI Taxonomy" id="465554"/>
    <lineage>
        <taxon>Eukaryota</taxon>
        <taxon>Metazoa</taxon>
        <taxon>Ecdysozoa</taxon>
        <taxon>Nematoda</taxon>
        <taxon>Chromadorea</taxon>
        <taxon>Rhabditida</taxon>
        <taxon>Tylenchina</taxon>
        <taxon>Tylenchomorpha</taxon>
        <taxon>Aphelenchoidea</taxon>
        <taxon>Aphelenchoididae</taxon>
        <taxon>Bursaphelenchus</taxon>
    </lineage>
</organism>
<feature type="transmembrane region" description="Helical" evidence="6">
    <location>
        <begin position="74"/>
        <end position="96"/>
    </location>
</feature>
<protein>
    <recommendedName>
        <fullName evidence="7">Major facilitator superfamily (MFS) profile domain-containing protein</fullName>
    </recommendedName>
</protein>
<feature type="domain" description="Major facilitator superfamily (MFS) profile" evidence="7">
    <location>
        <begin position="25"/>
        <end position="422"/>
    </location>
</feature>
<dbReference type="PANTHER" id="PTHR23506">
    <property type="entry name" value="GH10249P"/>
    <property type="match status" value="1"/>
</dbReference>
<keyword evidence="3 6" id="KW-0812">Transmembrane</keyword>
<proteinExistence type="predicted"/>
<dbReference type="SUPFAM" id="SSF103473">
    <property type="entry name" value="MFS general substrate transporter"/>
    <property type="match status" value="1"/>
</dbReference>
<dbReference type="GO" id="GO:0015842">
    <property type="term" value="P:aminergic neurotransmitter loading into synaptic vesicle"/>
    <property type="evidence" value="ECO:0007669"/>
    <property type="project" value="TreeGrafter"/>
</dbReference>
<feature type="transmembrane region" description="Helical" evidence="6">
    <location>
        <begin position="195"/>
        <end position="217"/>
    </location>
</feature>
<evidence type="ECO:0000256" key="3">
    <source>
        <dbReference type="ARBA" id="ARBA00022692"/>
    </source>
</evidence>
<feature type="transmembrane region" description="Helical" evidence="6">
    <location>
        <begin position="277"/>
        <end position="297"/>
    </location>
</feature>
<comment type="caution">
    <text evidence="8">The sequence shown here is derived from an EMBL/GenBank/DDBJ whole genome shotgun (WGS) entry which is preliminary data.</text>
</comment>
<feature type="transmembrane region" description="Helical" evidence="6">
    <location>
        <begin position="327"/>
        <end position="352"/>
    </location>
</feature>
<dbReference type="Gene3D" id="1.20.1250.20">
    <property type="entry name" value="MFS general substrate transporter like domains"/>
    <property type="match status" value="2"/>
</dbReference>
<feature type="transmembrane region" description="Helical" evidence="6">
    <location>
        <begin position="397"/>
        <end position="416"/>
    </location>
</feature>
<comment type="subcellular location">
    <subcellularLocation>
        <location evidence="1">Membrane</location>
        <topology evidence="1">Multi-pass membrane protein</topology>
    </subcellularLocation>
</comment>
<feature type="transmembrane region" description="Helical" evidence="6">
    <location>
        <begin position="129"/>
        <end position="155"/>
    </location>
</feature>
<dbReference type="EMBL" id="CAJFDH010000006">
    <property type="protein sequence ID" value="CAD5229655.1"/>
    <property type="molecule type" value="Genomic_DNA"/>
</dbReference>
<dbReference type="GO" id="GO:0005335">
    <property type="term" value="F:serotonin:sodium:chloride symporter activity"/>
    <property type="evidence" value="ECO:0007669"/>
    <property type="project" value="TreeGrafter"/>
</dbReference>
<dbReference type="GO" id="GO:0030672">
    <property type="term" value="C:synaptic vesicle membrane"/>
    <property type="evidence" value="ECO:0007669"/>
    <property type="project" value="TreeGrafter"/>
</dbReference>
<evidence type="ECO:0000259" key="7">
    <source>
        <dbReference type="PROSITE" id="PS50850"/>
    </source>
</evidence>
<dbReference type="InterPro" id="IPR011701">
    <property type="entry name" value="MFS"/>
</dbReference>
<evidence type="ECO:0000256" key="2">
    <source>
        <dbReference type="ARBA" id="ARBA00022448"/>
    </source>
</evidence>
<keyword evidence="4 6" id="KW-1133">Transmembrane helix</keyword>
<dbReference type="PANTHER" id="PTHR23506:SF23">
    <property type="entry name" value="GH10249P"/>
    <property type="match status" value="1"/>
</dbReference>
<dbReference type="Proteomes" id="UP000783686">
    <property type="component" value="Unassembled WGS sequence"/>
</dbReference>
<evidence type="ECO:0000313" key="8">
    <source>
        <dbReference type="EMBL" id="CAD5229655.1"/>
    </source>
</evidence>
<dbReference type="InterPro" id="IPR050930">
    <property type="entry name" value="MFS_Vesicular_Transporter"/>
</dbReference>